<evidence type="ECO:0000256" key="14">
    <source>
        <dbReference type="SAM" id="Phobius"/>
    </source>
</evidence>
<dbReference type="InterPro" id="IPR038408">
    <property type="entry name" value="GNK2_sf"/>
</dbReference>
<dbReference type="PROSITE" id="PS00108">
    <property type="entry name" value="PROTEIN_KINASE_ST"/>
    <property type="match status" value="1"/>
</dbReference>
<dbReference type="FunFam" id="1.10.510.10:FF:000129">
    <property type="entry name" value="cysteine-rich receptor-like protein kinase 10"/>
    <property type="match status" value="1"/>
</dbReference>
<keyword evidence="4 14" id="KW-0812">Transmembrane</keyword>
<evidence type="ECO:0000256" key="3">
    <source>
        <dbReference type="ARBA" id="ARBA00022679"/>
    </source>
</evidence>
<dbReference type="Pfam" id="PF07714">
    <property type="entry name" value="PK_Tyr_Ser-Thr"/>
    <property type="match status" value="1"/>
</dbReference>
<keyword evidence="5" id="KW-0732">Signal</keyword>
<feature type="domain" description="Protein kinase" evidence="15">
    <location>
        <begin position="138"/>
        <end position="459"/>
    </location>
</feature>
<accession>A0A8S9HSR4</accession>
<evidence type="ECO:0000259" key="15">
    <source>
        <dbReference type="PROSITE" id="PS50011"/>
    </source>
</evidence>
<comment type="caution">
    <text evidence="17">The sequence shown here is derived from an EMBL/GenBank/DDBJ whole genome shotgun (WGS) entry which is preliminary data.</text>
</comment>
<dbReference type="Gene3D" id="3.30.200.20">
    <property type="entry name" value="Phosphorylase Kinase, domain 1"/>
    <property type="match status" value="1"/>
</dbReference>
<dbReference type="InterPro" id="IPR002902">
    <property type="entry name" value="GNK2"/>
</dbReference>
<dbReference type="Pfam" id="PF00069">
    <property type="entry name" value="Pkinase"/>
    <property type="match status" value="1"/>
</dbReference>
<dbReference type="InterPro" id="IPR000719">
    <property type="entry name" value="Prot_kinase_dom"/>
</dbReference>
<organism evidence="17">
    <name type="scientific">Brassica cretica</name>
    <name type="common">Mustard</name>
    <dbReference type="NCBI Taxonomy" id="69181"/>
    <lineage>
        <taxon>Eukaryota</taxon>
        <taxon>Viridiplantae</taxon>
        <taxon>Streptophyta</taxon>
        <taxon>Embryophyta</taxon>
        <taxon>Tracheophyta</taxon>
        <taxon>Spermatophyta</taxon>
        <taxon>Magnoliopsida</taxon>
        <taxon>eudicotyledons</taxon>
        <taxon>Gunneridae</taxon>
        <taxon>Pentapetalae</taxon>
        <taxon>rosids</taxon>
        <taxon>malvids</taxon>
        <taxon>Brassicales</taxon>
        <taxon>Brassicaceae</taxon>
        <taxon>Brassiceae</taxon>
        <taxon>Brassica</taxon>
    </lineage>
</organism>
<gene>
    <name evidence="17" type="ORF">F2Q70_00016945</name>
</gene>
<feature type="transmembrane region" description="Helical" evidence="14">
    <location>
        <begin position="175"/>
        <end position="194"/>
    </location>
</feature>
<dbReference type="PANTHER" id="PTHR27002:SF452">
    <property type="entry name" value="PROTEIN KINASE DOMAIN-CONTAINING PROTEIN"/>
    <property type="match status" value="1"/>
</dbReference>
<keyword evidence="6" id="KW-0677">Repeat</keyword>
<dbReference type="FunFam" id="3.30.430.20:FF:000007">
    <property type="entry name" value="Cysteine-rich receptor-like protein kinase 11"/>
    <property type="match status" value="1"/>
</dbReference>
<evidence type="ECO:0000256" key="11">
    <source>
        <dbReference type="ARBA" id="ARBA00023136"/>
    </source>
</evidence>
<dbReference type="GO" id="GO:0004674">
    <property type="term" value="F:protein serine/threonine kinase activity"/>
    <property type="evidence" value="ECO:0007669"/>
    <property type="project" value="UniProtKB-KW"/>
</dbReference>
<evidence type="ECO:0000256" key="1">
    <source>
        <dbReference type="ARBA" id="ARBA00004167"/>
    </source>
</evidence>
<dbReference type="SMART" id="SM00220">
    <property type="entry name" value="S_TKc"/>
    <property type="match status" value="1"/>
</dbReference>
<proteinExistence type="predicted"/>
<evidence type="ECO:0000256" key="7">
    <source>
        <dbReference type="ARBA" id="ARBA00022741"/>
    </source>
</evidence>
<keyword evidence="10 14" id="KW-1133">Transmembrane helix</keyword>
<dbReference type="Gene3D" id="1.10.510.10">
    <property type="entry name" value="Transferase(Phosphotransferase) domain 1"/>
    <property type="match status" value="2"/>
</dbReference>
<keyword evidence="3" id="KW-0808">Transferase</keyword>
<feature type="domain" description="Gnk2-homologous" evidence="16">
    <location>
        <begin position="39"/>
        <end position="145"/>
    </location>
</feature>
<dbReference type="PROSITE" id="PS51473">
    <property type="entry name" value="GNK2"/>
    <property type="match status" value="1"/>
</dbReference>
<keyword evidence="12" id="KW-0675">Receptor</keyword>
<dbReference type="GO" id="GO:0005524">
    <property type="term" value="F:ATP binding"/>
    <property type="evidence" value="ECO:0007669"/>
    <property type="project" value="UniProtKB-KW"/>
</dbReference>
<sequence length="503" mass="56710">MDSFQWNNDDVDDQVSCLVRSSNHTTFQNLELRPAVIHPSPDSIELSKNTTLFSKQWEATVNRTIQVATEANTSSLLQYIGAVKAEFTEFPNVYMLMQCTPDITSRECMICLENCVAYFKTQCWGRQGGSVSRPSCLFRRGLYRFHGAFDNVKIFHAPPRVQPPENDKKGKGIRLGGIIAIIVPAFITLLGILLNGREIAVKRLTRGSEEGCMEFKNEVSLFTRLQHKNLVKLLGFCHERDEEILVYEFVPNSSLDHFIFDEEKRSLLTWEVRFKIIEGVARGLVYLHEDSQLKIIHRDLKASNILLDAEMNPKVADFGTARLFDTDETRAETKRIAGTRGYMAPEYINCGEISAKSDVYSFGVVLLEIISGKRNNSFEDAEMNPKVADFGTARLFDTDETRAETKRIAGTRGYMAPEYMNCGEISAKSDVYSFGVVLLEIISGKRNNSFEGEGIASFTEMTSAQVAIWRPGYYQTRSPYGDRDDVSPCCHMATGLMQARVSI</sequence>
<evidence type="ECO:0000256" key="12">
    <source>
        <dbReference type="ARBA" id="ARBA00023170"/>
    </source>
</evidence>
<dbReference type="InterPro" id="IPR011009">
    <property type="entry name" value="Kinase-like_dom_sf"/>
</dbReference>
<evidence type="ECO:0008006" key="18">
    <source>
        <dbReference type="Google" id="ProtNLM"/>
    </source>
</evidence>
<dbReference type="CDD" id="cd23509">
    <property type="entry name" value="Gnk2-like"/>
    <property type="match status" value="1"/>
</dbReference>
<keyword evidence="8" id="KW-0418">Kinase</keyword>
<evidence type="ECO:0000256" key="4">
    <source>
        <dbReference type="ARBA" id="ARBA00022692"/>
    </source>
</evidence>
<evidence type="ECO:0000256" key="13">
    <source>
        <dbReference type="ARBA" id="ARBA00023180"/>
    </source>
</evidence>
<dbReference type="Gene3D" id="3.30.430.20">
    <property type="entry name" value="Gnk2 domain, C-X8-C-X2-C motif"/>
    <property type="match status" value="1"/>
</dbReference>
<dbReference type="InterPro" id="IPR001245">
    <property type="entry name" value="Ser-Thr/Tyr_kinase_cat_dom"/>
</dbReference>
<evidence type="ECO:0000256" key="10">
    <source>
        <dbReference type="ARBA" id="ARBA00022989"/>
    </source>
</evidence>
<dbReference type="Pfam" id="PF01657">
    <property type="entry name" value="Stress-antifung"/>
    <property type="match status" value="1"/>
</dbReference>
<dbReference type="GO" id="GO:0006950">
    <property type="term" value="P:response to stress"/>
    <property type="evidence" value="ECO:0007669"/>
    <property type="project" value="UniProtKB-ARBA"/>
</dbReference>
<name>A0A8S9HSR4_BRACR</name>
<dbReference type="GO" id="GO:0005886">
    <property type="term" value="C:plasma membrane"/>
    <property type="evidence" value="ECO:0007669"/>
    <property type="project" value="TreeGrafter"/>
</dbReference>
<keyword evidence="13" id="KW-0325">Glycoprotein</keyword>
<comment type="subcellular location">
    <subcellularLocation>
        <location evidence="1">Membrane</location>
        <topology evidence="1">Single-pass membrane protein</topology>
    </subcellularLocation>
</comment>
<dbReference type="AlphaFoldDB" id="A0A8S9HSR4"/>
<keyword evidence="11 14" id="KW-0472">Membrane</keyword>
<evidence type="ECO:0000256" key="8">
    <source>
        <dbReference type="ARBA" id="ARBA00022777"/>
    </source>
</evidence>
<evidence type="ECO:0000256" key="2">
    <source>
        <dbReference type="ARBA" id="ARBA00022527"/>
    </source>
</evidence>
<evidence type="ECO:0000256" key="5">
    <source>
        <dbReference type="ARBA" id="ARBA00022729"/>
    </source>
</evidence>
<keyword evidence="7" id="KW-0547">Nucleotide-binding</keyword>
<dbReference type="EMBL" id="QGKY02001250">
    <property type="protein sequence ID" value="KAF2561169.1"/>
    <property type="molecule type" value="Genomic_DNA"/>
</dbReference>
<dbReference type="SUPFAM" id="SSF56112">
    <property type="entry name" value="Protein kinase-like (PK-like)"/>
    <property type="match status" value="2"/>
</dbReference>
<evidence type="ECO:0000256" key="9">
    <source>
        <dbReference type="ARBA" id="ARBA00022840"/>
    </source>
</evidence>
<keyword evidence="9" id="KW-0067">ATP-binding</keyword>
<evidence type="ECO:0000256" key="6">
    <source>
        <dbReference type="ARBA" id="ARBA00022737"/>
    </source>
</evidence>
<dbReference type="InterPro" id="IPR008271">
    <property type="entry name" value="Ser/Thr_kinase_AS"/>
</dbReference>
<protein>
    <recommendedName>
        <fullName evidence="18">Protein kinase domain-containing protein</fullName>
    </recommendedName>
</protein>
<evidence type="ECO:0000259" key="16">
    <source>
        <dbReference type="PROSITE" id="PS51473"/>
    </source>
</evidence>
<keyword evidence="2" id="KW-0723">Serine/threonine-protein kinase</keyword>
<reference evidence="17" key="1">
    <citation type="submission" date="2019-12" db="EMBL/GenBank/DDBJ databases">
        <title>Genome sequencing and annotation of Brassica cretica.</title>
        <authorList>
            <person name="Studholme D.J."/>
            <person name="Sarris P.F."/>
        </authorList>
    </citation>
    <scope>NUCLEOTIDE SEQUENCE</scope>
    <source>
        <strain evidence="17">PFS-102/07</strain>
        <tissue evidence="17">Leaf</tissue>
    </source>
</reference>
<dbReference type="PANTHER" id="PTHR27002">
    <property type="entry name" value="RECEPTOR-LIKE SERINE/THREONINE-PROTEIN KINASE SD1-8"/>
    <property type="match status" value="1"/>
</dbReference>
<dbReference type="PROSITE" id="PS50011">
    <property type="entry name" value="PROTEIN_KINASE_DOM"/>
    <property type="match status" value="1"/>
</dbReference>
<evidence type="ECO:0000313" key="17">
    <source>
        <dbReference type="EMBL" id="KAF2561169.1"/>
    </source>
</evidence>